<gene>
    <name evidence="1" type="ORF">BN2476_230250</name>
</gene>
<proteinExistence type="predicted"/>
<dbReference type="Gene3D" id="2.30.110.20">
    <property type="entry name" value="Hcp1-like"/>
    <property type="match status" value="1"/>
</dbReference>
<dbReference type="AlphaFoldDB" id="A0A1N7RXH6"/>
<dbReference type="SUPFAM" id="SSF141452">
    <property type="entry name" value="Hcp1-like"/>
    <property type="match status" value="1"/>
</dbReference>
<sequence length="57" mass="6704">MTGVCISSISPRMLTFKDQAKQTQNHTELVDLRYSSITWPYIDGNLIFKYDWNELSF</sequence>
<accession>A0A1N7RXH6</accession>
<dbReference type="Proteomes" id="UP000195569">
    <property type="component" value="Unassembled WGS sequence"/>
</dbReference>
<evidence type="ECO:0000313" key="2">
    <source>
        <dbReference type="Proteomes" id="UP000195569"/>
    </source>
</evidence>
<evidence type="ECO:0000313" key="1">
    <source>
        <dbReference type="EMBL" id="SIT39843.1"/>
    </source>
</evidence>
<keyword evidence="2" id="KW-1185">Reference proteome</keyword>
<organism evidence="1 2">
    <name type="scientific">Paraburkholderia piptadeniae</name>
    <dbReference type="NCBI Taxonomy" id="1701573"/>
    <lineage>
        <taxon>Bacteria</taxon>
        <taxon>Pseudomonadati</taxon>
        <taxon>Pseudomonadota</taxon>
        <taxon>Betaproteobacteria</taxon>
        <taxon>Burkholderiales</taxon>
        <taxon>Burkholderiaceae</taxon>
        <taxon>Paraburkholderia</taxon>
    </lineage>
</organism>
<reference evidence="1" key="1">
    <citation type="submission" date="2016-12" db="EMBL/GenBank/DDBJ databases">
        <authorList>
            <person name="Moulin L."/>
        </authorList>
    </citation>
    <scope>NUCLEOTIDE SEQUENCE [LARGE SCALE GENOMIC DNA]</scope>
    <source>
        <strain evidence="1">STM 7183</strain>
    </source>
</reference>
<protein>
    <submittedName>
        <fullName evidence="1">Type VI secretion system effector, Hcp1 family</fullName>
    </submittedName>
</protein>
<dbReference type="InterPro" id="IPR036624">
    <property type="entry name" value="Hcp1-lik_sf"/>
</dbReference>
<dbReference type="EMBL" id="CYGY02000023">
    <property type="protein sequence ID" value="SIT39843.1"/>
    <property type="molecule type" value="Genomic_DNA"/>
</dbReference>
<name>A0A1N7RXH6_9BURK</name>
<comment type="caution">
    <text evidence="1">The sequence shown here is derived from an EMBL/GenBank/DDBJ whole genome shotgun (WGS) entry which is preliminary data.</text>
</comment>